<feature type="region of interest" description="Disordered" evidence="1">
    <location>
        <begin position="181"/>
        <end position="202"/>
    </location>
</feature>
<evidence type="ECO:0000313" key="2">
    <source>
        <dbReference type="EMBL" id="CAD8784202.1"/>
    </source>
</evidence>
<feature type="compositionally biased region" description="Polar residues" evidence="1">
    <location>
        <begin position="117"/>
        <end position="133"/>
    </location>
</feature>
<name>A0A7S0VK01_9CHLO</name>
<dbReference type="EMBL" id="HBFM01026415">
    <property type="protein sequence ID" value="CAD8784202.1"/>
    <property type="molecule type" value="Transcribed_RNA"/>
</dbReference>
<sequence length="572" mass="62310">MGDVDPETEALIWKLHRELNGSSRASRRPPKAKDVVSLQTRDASKRSNASTKRSSTGNKVETPAPIAFQTTSNAFKEEAGTYEHRHEVASTSYNNVEKTKKKRRLDEDFTDADVGAQGSSLSTGPAQTDNDTESSFISGQIFEHSSSNLASESISMQIKAEFKDYPRISDIKDDNSLLSSRTSIEGRGKDSGKISREGSDANLTLNNKSNYLPIFESSFGSVVVDYSGKNRVLSNGPSKIGQRLSMISNSTNSAVATTKDGGYPNVDVLNSSGTDRLGKSEDRVDRCFNNSSNEASDMELRKGDEEVEKRSLVVDQGVSAKRCNTLSHRKHVQESGKGSDDYEVQSEKAIHEAAAAASARVKWLVQQKGYNTSEFSVDLEKETVTGILKNGKDSVETRGEEVESLTEPRHTGTKEKRETGPRMIKCFLAGVPWGVRVSLKVLASRSILASTLTAAFAGDFPFKATGPPRSQGSKTVVEEDRSRKTAESAAPTWCMQGESRSDNYISAGSLPESHVEGDVYPWSIIVVNSQGGVEETHFSHKPASSSDKEEAALEAKWNSLIHGATRIYVRPS</sequence>
<feature type="compositionally biased region" description="Polar residues" evidence="1">
    <location>
        <begin position="37"/>
        <end position="59"/>
    </location>
</feature>
<protein>
    <submittedName>
        <fullName evidence="2">Uncharacterized protein</fullName>
    </submittedName>
</protein>
<feature type="region of interest" description="Disordered" evidence="1">
    <location>
        <begin position="394"/>
        <end position="418"/>
    </location>
</feature>
<reference evidence="2" key="1">
    <citation type="submission" date="2021-01" db="EMBL/GenBank/DDBJ databases">
        <authorList>
            <person name="Corre E."/>
            <person name="Pelletier E."/>
            <person name="Niang G."/>
            <person name="Scheremetjew M."/>
            <person name="Finn R."/>
            <person name="Kale V."/>
            <person name="Holt S."/>
            <person name="Cochrane G."/>
            <person name="Meng A."/>
            <person name="Brown T."/>
            <person name="Cohen L."/>
        </authorList>
    </citation>
    <scope>NUCLEOTIDE SEQUENCE</scope>
    <source>
        <strain evidence="2">SAG 63-3</strain>
    </source>
</reference>
<proteinExistence type="predicted"/>
<dbReference type="AlphaFoldDB" id="A0A7S0VK01"/>
<gene>
    <name evidence="2" type="ORF">PPAR00522_LOCUS17068</name>
</gene>
<organism evidence="2">
    <name type="scientific">Polytomella parva</name>
    <dbReference type="NCBI Taxonomy" id="51329"/>
    <lineage>
        <taxon>Eukaryota</taxon>
        <taxon>Viridiplantae</taxon>
        <taxon>Chlorophyta</taxon>
        <taxon>core chlorophytes</taxon>
        <taxon>Chlorophyceae</taxon>
        <taxon>CS clade</taxon>
        <taxon>Chlamydomonadales</taxon>
        <taxon>Chlamydomonadaceae</taxon>
        <taxon>Polytomella</taxon>
    </lineage>
</organism>
<feature type="region of interest" description="Disordered" evidence="1">
    <location>
        <begin position="465"/>
        <end position="490"/>
    </location>
</feature>
<feature type="compositionally biased region" description="Basic and acidic residues" evidence="1">
    <location>
        <begin position="75"/>
        <end position="88"/>
    </location>
</feature>
<feature type="compositionally biased region" description="Basic and acidic residues" evidence="1">
    <location>
        <begin position="476"/>
        <end position="486"/>
    </location>
</feature>
<feature type="region of interest" description="Disordered" evidence="1">
    <location>
        <begin position="20"/>
        <end position="133"/>
    </location>
</feature>
<feature type="compositionally biased region" description="Basic and acidic residues" evidence="1">
    <location>
        <begin position="184"/>
        <end position="199"/>
    </location>
</feature>
<evidence type="ECO:0000256" key="1">
    <source>
        <dbReference type="SAM" id="MobiDB-lite"/>
    </source>
</evidence>
<accession>A0A7S0VK01</accession>